<organism evidence="3 4">
    <name type="scientific">Potamilus streckersoni</name>
    <dbReference type="NCBI Taxonomy" id="2493646"/>
    <lineage>
        <taxon>Eukaryota</taxon>
        <taxon>Metazoa</taxon>
        <taxon>Spiralia</taxon>
        <taxon>Lophotrochozoa</taxon>
        <taxon>Mollusca</taxon>
        <taxon>Bivalvia</taxon>
        <taxon>Autobranchia</taxon>
        <taxon>Heteroconchia</taxon>
        <taxon>Palaeoheterodonta</taxon>
        <taxon>Unionida</taxon>
        <taxon>Unionoidea</taxon>
        <taxon>Unionidae</taxon>
        <taxon>Ambleminae</taxon>
        <taxon>Lampsilini</taxon>
        <taxon>Potamilus</taxon>
    </lineage>
</organism>
<keyword evidence="4" id="KW-1185">Reference proteome</keyword>
<comment type="caution">
    <text evidence="3">The sequence shown here is derived from an EMBL/GenBank/DDBJ whole genome shotgun (WGS) entry which is preliminary data.</text>
</comment>
<keyword evidence="1" id="KW-0732">Signal</keyword>
<dbReference type="Pfam" id="PF13344">
    <property type="entry name" value="Hydrolase_6"/>
    <property type="match status" value="1"/>
</dbReference>
<evidence type="ECO:0000313" key="4">
    <source>
        <dbReference type="Proteomes" id="UP001195483"/>
    </source>
</evidence>
<dbReference type="Proteomes" id="UP001195483">
    <property type="component" value="Unassembled WGS sequence"/>
</dbReference>
<reference evidence="3" key="3">
    <citation type="submission" date="2023-05" db="EMBL/GenBank/DDBJ databases">
        <authorList>
            <person name="Smith C.H."/>
        </authorList>
    </citation>
    <scope>NUCLEOTIDE SEQUENCE</scope>
    <source>
        <strain evidence="3">CHS0354</strain>
        <tissue evidence="3">Mantle</tissue>
    </source>
</reference>
<name>A0AAE0TKH8_9BIVA</name>
<reference evidence="3" key="2">
    <citation type="journal article" date="2021" name="Genome Biol. Evol.">
        <title>Developing a high-quality reference genome for a parasitic bivalve with doubly uniparental inheritance (Bivalvia: Unionida).</title>
        <authorList>
            <person name="Smith C.H."/>
        </authorList>
    </citation>
    <scope>NUCLEOTIDE SEQUENCE</scope>
    <source>
        <strain evidence="3">CHS0354</strain>
        <tissue evidence="3">Mantle</tissue>
    </source>
</reference>
<dbReference type="InterPro" id="IPR006353">
    <property type="entry name" value="HAD-SF_hydro_IIA_CECR5"/>
</dbReference>
<dbReference type="NCBIfam" id="TIGR01460">
    <property type="entry name" value="HAD-SF-IIA"/>
    <property type="match status" value="1"/>
</dbReference>
<dbReference type="InterPro" id="IPR036412">
    <property type="entry name" value="HAD-like_sf"/>
</dbReference>
<dbReference type="PANTHER" id="PTHR14269">
    <property type="entry name" value="CDP-DIACYLGLYCEROL--GLYCEROL-3-PHOSPHATE 3-PHOSPHATIDYLTRANSFERASE-RELATED"/>
    <property type="match status" value="1"/>
</dbReference>
<dbReference type="InterPro" id="IPR023214">
    <property type="entry name" value="HAD_sf"/>
</dbReference>
<reference evidence="3" key="1">
    <citation type="journal article" date="2021" name="Genome Biol. Evol.">
        <title>A High-Quality Reference Genome for a Parasitic Bivalve with Doubly Uniparental Inheritance (Bivalvia: Unionida).</title>
        <authorList>
            <person name="Smith C.H."/>
        </authorList>
    </citation>
    <scope>NUCLEOTIDE SEQUENCE</scope>
    <source>
        <strain evidence="3">CHS0354</strain>
    </source>
</reference>
<dbReference type="InterPro" id="IPR050324">
    <property type="entry name" value="CDP-alcohol_PTase-I"/>
</dbReference>
<dbReference type="AlphaFoldDB" id="A0AAE0TKH8"/>
<sequence>MDFCDAFYNFYSDSDTYEKIKEKFNGQQLTFVNMLYNWSVQDTPSYKAKDAKKKKMATTGTLMKSSSSTHFKQYLSKLISSLNWSFNTLQRKGIHGKAARSDVDFGFLFDIDGVICRGKTVLPSAREAFCKLVDTNGKFRVPVLFVTNAGNTLRQRKAQQLSQLLDIKVHEDQVVMSHSPLRMFKQFHDKHILASGQGPIQEIAQALGFTNVTTIDQFRHHFPTLDMVDHKRRKSAPCGFEEYFPRIEAIILFGEPVRWETNLQLIIDCLLTNGKPSAASSEIPYPHIPVLACNMDLLWMAEACIPRFGHGCFLHCLESLYQKISGRELRYTGLVGKPSELTYHHVDYLLDLQAKDMGTEQLKTIYSVGDNPGSDIYGANLYDRYLKKKAQSRSKFVKQKALQSNGLSLTEVESESHEIDVTVPVGKQSSEEVEENYAQSCESILVCTGVYCSTRDYVTYGAKCASNHNHRDFVLDPELTQPKYVVPNVLEAVNMVFDKEKFK</sequence>
<dbReference type="SUPFAM" id="SSF56784">
    <property type="entry name" value="HAD-like"/>
    <property type="match status" value="1"/>
</dbReference>
<evidence type="ECO:0000256" key="1">
    <source>
        <dbReference type="ARBA" id="ARBA00022729"/>
    </source>
</evidence>
<evidence type="ECO:0000256" key="2">
    <source>
        <dbReference type="ARBA" id="ARBA00069384"/>
    </source>
</evidence>
<dbReference type="FunFam" id="3.40.50.1000:FF:000081">
    <property type="entry name" value="Haloacid dehalogenase like hydrolase domain containing 5"/>
    <property type="match status" value="1"/>
</dbReference>
<dbReference type="Gene3D" id="3.40.50.1000">
    <property type="entry name" value="HAD superfamily/HAD-like"/>
    <property type="match status" value="2"/>
</dbReference>
<dbReference type="NCBIfam" id="TIGR01456">
    <property type="entry name" value="CECR5"/>
    <property type="match status" value="1"/>
</dbReference>
<accession>A0AAE0TKH8</accession>
<dbReference type="PANTHER" id="PTHR14269:SF4">
    <property type="entry name" value="CAT EYE SYNDROME CRITICAL REGION PROTEIN 5"/>
    <property type="match status" value="1"/>
</dbReference>
<proteinExistence type="predicted"/>
<gene>
    <name evidence="3" type="ORF">CHS0354_021753</name>
</gene>
<evidence type="ECO:0000313" key="3">
    <source>
        <dbReference type="EMBL" id="KAK3612065.1"/>
    </source>
</evidence>
<dbReference type="GO" id="GO:0046474">
    <property type="term" value="P:glycerophospholipid biosynthetic process"/>
    <property type="evidence" value="ECO:0007669"/>
    <property type="project" value="TreeGrafter"/>
</dbReference>
<protein>
    <recommendedName>
        <fullName evidence="2">Haloacid dehalogenase-like hydrolase domain-containing 5</fullName>
    </recommendedName>
</protein>
<dbReference type="GO" id="GO:0005739">
    <property type="term" value="C:mitochondrion"/>
    <property type="evidence" value="ECO:0007669"/>
    <property type="project" value="TreeGrafter"/>
</dbReference>
<dbReference type="EMBL" id="JAEAOA010001325">
    <property type="protein sequence ID" value="KAK3612065.1"/>
    <property type="molecule type" value="Genomic_DNA"/>
</dbReference>
<dbReference type="InterPro" id="IPR006357">
    <property type="entry name" value="HAD-SF_hydro_IIA"/>
</dbReference>